<dbReference type="AlphaFoldDB" id="A0A346XSH3"/>
<sequence length="252" mass="27323">MIVVDGVTKSYGSTVVVDDVSLVLPRGGVTAVIGPNGAGKSTLLSIIGRLLESDRGTVTVDGMDVASTPSRDLARRLAILRQDTHLSVRVTVRELVAFGRFPHSQGRLSAEDHAAVDEAVAFLELEPYADRFLDQLSGGQRQRAFVAMTLAQRTDYVLLDEPLASLDMRHSAAMMRLLHRMANELDRTVVVVIHDINFASWHADRIVAMRDGRVVADGPPADIVEGAVLSDVFDTPVDVHEVAGKRLGVYFG</sequence>
<dbReference type="PROSITE" id="PS00211">
    <property type="entry name" value="ABC_TRANSPORTER_1"/>
    <property type="match status" value="1"/>
</dbReference>
<evidence type="ECO:0000256" key="1">
    <source>
        <dbReference type="ARBA" id="ARBA00004202"/>
    </source>
</evidence>
<keyword evidence="8" id="KW-0406">Ion transport</keyword>
<dbReference type="Pfam" id="PF00005">
    <property type="entry name" value="ABC_tran"/>
    <property type="match status" value="1"/>
</dbReference>
<organism evidence="11 12">
    <name type="scientific">Euzebya pacifica</name>
    <dbReference type="NCBI Taxonomy" id="1608957"/>
    <lineage>
        <taxon>Bacteria</taxon>
        <taxon>Bacillati</taxon>
        <taxon>Actinomycetota</taxon>
        <taxon>Nitriliruptoria</taxon>
        <taxon>Euzebyales</taxon>
    </lineage>
</organism>
<dbReference type="SUPFAM" id="SSF52540">
    <property type="entry name" value="P-loop containing nucleoside triphosphate hydrolases"/>
    <property type="match status" value="1"/>
</dbReference>
<dbReference type="EMBL" id="CP031165">
    <property type="protein sequence ID" value="AXV05170.1"/>
    <property type="molecule type" value="Genomic_DNA"/>
</dbReference>
<evidence type="ECO:0000256" key="9">
    <source>
        <dbReference type="ARBA" id="ARBA00023136"/>
    </source>
</evidence>
<evidence type="ECO:0000256" key="5">
    <source>
        <dbReference type="ARBA" id="ARBA00022741"/>
    </source>
</evidence>
<keyword evidence="2" id="KW-0813">Transport</keyword>
<dbReference type="SMART" id="SM00382">
    <property type="entry name" value="AAA"/>
    <property type="match status" value="1"/>
</dbReference>
<dbReference type="InterPro" id="IPR003439">
    <property type="entry name" value="ABC_transporter-like_ATP-bd"/>
</dbReference>
<evidence type="ECO:0000256" key="4">
    <source>
        <dbReference type="ARBA" id="ARBA00022496"/>
    </source>
</evidence>
<evidence type="ECO:0000313" key="12">
    <source>
        <dbReference type="Proteomes" id="UP000264006"/>
    </source>
</evidence>
<dbReference type="Proteomes" id="UP000264006">
    <property type="component" value="Chromosome"/>
</dbReference>
<dbReference type="GO" id="GO:0006826">
    <property type="term" value="P:iron ion transport"/>
    <property type="evidence" value="ECO:0007669"/>
    <property type="project" value="UniProtKB-KW"/>
</dbReference>
<dbReference type="PANTHER" id="PTHR42771">
    <property type="entry name" value="IRON(3+)-HYDROXAMATE IMPORT ATP-BINDING PROTEIN FHUC"/>
    <property type="match status" value="1"/>
</dbReference>
<dbReference type="RefSeq" id="WP_114590015.1">
    <property type="nucleotide sequence ID" value="NZ_CP031165.1"/>
</dbReference>
<keyword evidence="7" id="KW-0408">Iron</keyword>
<dbReference type="PANTHER" id="PTHR42771:SF3">
    <property type="entry name" value="PETROBACTIN IMPORT ATP-BINDING PROTEIN YCLP"/>
    <property type="match status" value="1"/>
</dbReference>
<feature type="domain" description="ABC transporter" evidence="10">
    <location>
        <begin position="2"/>
        <end position="236"/>
    </location>
</feature>
<dbReference type="CDD" id="cd03214">
    <property type="entry name" value="ABC_Iron-Siderophores_B12_Hemin"/>
    <property type="match status" value="1"/>
</dbReference>
<dbReference type="PROSITE" id="PS50893">
    <property type="entry name" value="ABC_TRANSPORTER_2"/>
    <property type="match status" value="1"/>
</dbReference>
<dbReference type="InterPro" id="IPR003593">
    <property type="entry name" value="AAA+_ATPase"/>
</dbReference>
<dbReference type="OrthoDB" id="5296765at2"/>
<evidence type="ECO:0000256" key="7">
    <source>
        <dbReference type="ARBA" id="ARBA00023004"/>
    </source>
</evidence>
<keyword evidence="3" id="KW-1003">Cell membrane</keyword>
<accession>A0A346XSH3</accession>
<keyword evidence="12" id="KW-1185">Reference proteome</keyword>
<evidence type="ECO:0000256" key="6">
    <source>
        <dbReference type="ARBA" id="ARBA00022840"/>
    </source>
</evidence>
<dbReference type="GO" id="GO:0005524">
    <property type="term" value="F:ATP binding"/>
    <property type="evidence" value="ECO:0007669"/>
    <property type="project" value="UniProtKB-KW"/>
</dbReference>
<evidence type="ECO:0000313" key="11">
    <source>
        <dbReference type="EMBL" id="AXV05170.1"/>
    </source>
</evidence>
<evidence type="ECO:0000256" key="2">
    <source>
        <dbReference type="ARBA" id="ARBA00022448"/>
    </source>
</evidence>
<dbReference type="InterPro" id="IPR017871">
    <property type="entry name" value="ABC_transporter-like_CS"/>
</dbReference>
<dbReference type="InterPro" id="IPR027417">
    <property type="entry name" value="P-loop_NTPase"/>
</dbReference>
<gene>
    <name evidence="11" type="ORF">DVS28_a0463</name>
</gene>
<dbReference type="KEGG" id="euz:DVS28_a0463"/>
<keyword evidence="6 11" id="KW-0067">ATP-binding</keyword>
<proteinExistence type="predicted"/>
<keyword evidence="9" id="KW-0472">Membrane</keyword>
<evidence type="ECO:0000256" key="3">
    <source>
        <dbReference type="ARBA" id="ARBA00022475"/>
    </source>
</evidence>
<dbReference type="GO" id="GO:0016887">
    <property type="term" value="F:ATP hydrolysis activity"/>
    <property type="evidence" value="ECO:0007669"/>
    <property type="project" value="InterPro"/>
</dbReference>
<dbReference type="GO" id="GO:0005886">
    <property type="term" value="C:plasma membrane"/>
    <property type="evidence" value="ECO:0007669"/>
    <property type="project" value="UniProtKB-SubCell"/>
</dbReference>
<reference evidence="11 12" key="1">
    <citation type="submission" date="2018-09" db="EMBL/GenBank/DDBJ databases">
        <title>Complete genome sequence of Euzebya sp. DY32-46 isolated from seawater of Pacific Ocean.</title>
        <authorList>
            <person name="Xu L."/>
            <person name="Wu Y.-H."/>
            <person name="Xu X.-W."/>
        </authorList>
    </citation>
    <scope>NUCLEOTIDE SEQUENCE [LARGE SCALE GENOMIC DNA]</scope>
    <source>
        <strain evidence="11 12">DY32-46</strain>
    </source>
</reference>
<dbReference type="InterPro" id="IPR051535">
    <property type="entry name" value="Siderophore_ABC-ATPase"/>
</dbReference>
<comment type="subcellular location">
    <subcellularLocation>
        <location evidence="1">Cell membrane</location>
        <topology evidence="1">Peripheral membrane protein</topology>
    </subcellularLocation>
</comment>
<evidence type="ECO:0000256" key="8">
    <source>
        <dbReference type="ARBA" id="ARBA00023065"/>
    </source>
</evidence>
<keyword evidence="4" id="KW-0410">Iron transport</keyword>
<keyword evidence="5" id="KW-0547">Nucleotide-binding</keyword>
<name>A0A346XSH3_9ACTN</name>
<dbReference type="Gene3D" id="3.40.50.300">
    <property type="entry name" value="P-loop containing nucleotide triphosphate hydrolases"/>
    <property type="match status" value="1"/>
</dbReference>
<dbReference type="FunFam" id="3.40.50.300:FF:000134">
    <property type="entry name" value="Iron-enterobactin ABC transporter ATP-binding protein"/>
    <property type="match status" value="1"/>
</dbReference>
<evidence type="ECO:0000259" key="10">
    <source>
        <dbReference type="PROSITE" id="PS50893"/>
    </source>
</evidence>
<protein>
    <submittedName>
        <fullName evidence="11">Iron compound ABC transporter, ATP-binding protein</fullName>
    </submittedName>
</protein>